<keyword evidence="3" id="KW-1185">Reference proteome</keyword>
<dbReference type="AlphaFoldDB" id="A0A5M3XJE3"/>
<name>A0A5M3XJE3_9ACTN</name>
<dbReference type="RefSeq" id="WP_155343328.1">
    <property type="nucleotide sequence ID" value="NZ_BAAAHM010000017.1"/>
</dbReference>
<feature type="transmembrane region" description="Helical" evidence="1">
    <location>
        <begin position="83"/>
        <end position="104"/>
    </location>
</feature>
<dbReference type="Proteomes" id="UP000377595">
    <property type="component" value="Unassembled WGS sequence"/>
</dbReference>
<proteinExistence type="predicted"/>
<sequence length="106" mass="11739">MTDQDLAGAVAELRLVVVQGLTEIRGQLALVIQRLDHVDARHAELVRRVDDDRSATNARLEELHKANERFVTKEEHAEARRRLIAVVGVMLTAAAVVIALLSLIRA</sequence>
<keyword evidence="1" id="KW-0812">Transmembrane</keyword>
<comment type="caution">
    <text evidence="2">The sequence shown here is derived from an EMBL/GenBank/DDBJ whole genome shotgun (WGS) entry which is preliminary data.</text>
</comment>
<dbReference type="EMBL" id="BLAF01000006">
    <property type="protein sequence ID" value="GES18188.1"/>
    <property type="molecule type" value="Genomic_DNA"/>
</dbReference>
<evidence type="ECO:0000256" key="1">
    <source>
        <dbReference type="SAM" id="Phobius"/>
    </source>
</evidence>
<keyword evidence="1" id="KW-1133">Transmembrane helix</keyword>
<dbReference type="OrthoDB" id="3542948at2"/>
<evidence type="ECO:0000313" key="2">
    <source>
        <dbReference type="EMBL" id="GES18188.1"/>
    </source>
</evidence>
<evidence type="ECO:0000313" key="3">
    <source>
        <dbReference type="Proteomes" id="UP000377595"/>
    </source>
</evidence>
<protein>
    <submittedName>
        <fullName evidence="2">Uncharacterized protein</fullName>
    </submittedName>
</protein>
<accession>A0A5M3XJE3</accession>
<reference evidence="2 3" key="1">
    <citation type="submission" date="2019-10" db="EMBL/GenBank/DDBJ databases">
        <title>Whole genome shotgun sequence of Acrocarpospora pleiomorpha NBRC 16267.</title>
        <authorList>
            <person name="Ichikawa N."/>
            <person name="Kimura A."/>
            <person name="Kitahashi Y."/>
            <person name="Komaki H."/>
            <person name="Oguchi A."/>
        </authorList>
    </citation>
    <scope>NUCLEOTIDE SEQUENCE [LARGE SCALE GENOMIC DNA]</scope>
    <source>
        <strain evidence="2 3">NBRC 16267</strain>
    </source>
</reference>
<keyword evidence="1" id="KW-0472">Membrane</keyword>
<organism evidence="2 3">
    <name type="scientific">Acrocarpospora pleiomorpha</name>
    <dbReference type="NCBI Taxonomy" id="90975"/>
    <lineage>
        <taxon>Bacteria</taxon>
        <taxon>Bacillati</taxon>
        <taxon>Actinomycetota</taxon>
        <taxon>Actinomycetes</taxon>
        <taxon>Streptosporangiales</taxon>
        <taxon>Streptosporangiaceae</taxon>
        <taxon>Acrocarpospora</taxon>
    </lineage>
</organism>
<gene>
    <name evidence="2" type="ORF">Aple_010830</name>
</gene>